<proteinExistence type="predicted"/>
<gene>
    <name evidence="2" type="ORF">RN001_014812</name>
</gene>
<sequence>MIYGFAVHLHSRPHMQLVGGFHRLIFSVLGSCMFNYSSMMVYEWLMTKVPNDRPFLLTFAGFFTGRLLIVHLLAYLYHVDTRSVIGRSLRRDLNYETMY</sequence>
<name>A0AAN7P112_9COLE</name>
<protein>
    <submittedName>
        <fullName evidence="2">Uncharacterized protein</fullName>
    </submittedName>
</protein>
<feature type="transmembrane region" description="Helical" evidence="1">
    <location>
        <begin position="54"/>
        <end position="77"/>
    </location>
</feature>
<evidence type="ECO:0000313" key="2">
    <source>
        <dbReference type="EMBL" id="KAK4872783.1"/>
    </source>
</evidence>
<evidence type="ECO:0000256" key="1">
    <source>
        <dbReference type="SAM" id="Phobius"/>
    </source>
</evidence>
<organism evidence="2 3">
    <name type="scientific">Aquatica leii</name>
    <dbReference type="NCBI Taxonomy" id="1421715"/>
    <lineage>
        <taxon>Eukaryota</taxon>
        <taxon>Metazoa</taxon>
        <taxon>Ecdysozoa</taxon>
        <taxon>Arthropoda</taxon>
        <taxon>Hexapoda</taxon>
        <taxon>Insecta</taxon>
        <taxon>Pterygota</taxon>
        <taxon>Neoptera</taxon>
        <taxon>Endopterygota</taxon>
        <taxon>Coleoptera</taxon>
        <taxon>Polyphaga</taxon>
        <taxon>Elateriformia</taxon>
        <taxon>Elateroidea</taxon>
        <taxon>Lampyridae</taxon>
        <taxon>Luciolinae</taxon>
        <taxon>Aquatica</taxon>
    </lineage>
</organism>
<evidence type="ECO:0000313" key="3">
    <source>
        <dbReference type="Proteomes" id="UP001353858"/>
    </source>
</evidence>
<keyword evidence="1" id="KW-0812">Transmembrane</keyword>
<comment type="caution">
    <text evidence="2">The sequence shown here is derived from an EMBL/GenBank/DDBJ whole genome shotgun (WGS) entry which is preliminary data.</text>
</comment>
<dbReference type="Proteomes" id="UP001353858">
    <property type="component" value="Unassembled WGS sequence"/>
</dbReference>
<dbReference type="AlphaFoldDB" id="A0AAN7P112"/>
<accession>A0AAN7P112</accession>
<keyword evidence="1" id="KW-1133">Transmembrane helix</keyword>
<keyword evidence="3" id="KW-1185">Reference proteome</keyword>
<keyword evidence="1" id="KW-0472">Membrane</keyword>
<feature type="transmembrane region" description="Helical" evidence="1">
    <location>
        <begin position="21"/>
        <end position="42"/>
    </location>
</feature>
<dbReference type="EMBL" id="JARPUR010000007">
    <property type="protein sequence ID" value="KAK4872783.1"/>
    <property type="molecule type" value="Genomic_DNA"/>
</dbReference>
<reference evidence="3" key="1">
    <citation type="submission" date="2023-01" db="EMBL/GenBank/DDBJ databases">
        <title>Key to firefly adult light organ development and bioluminescence: homeobox transcription factors regulate luciferase expression and transportation to peroxisome.</title>
        <authorList>
            <person name="Fu X."/>
        </authorList>
    </citation>
    <scope>NUCLEOTIDE SEQUENCE [LARGE SCALE GENOMIC DNA]</scope>
</reference>